<evidence type="ECO:0000313" key="3">
    <source>
        <dbReference type="Proteomes" id="UP000292345"/>
    </source>
</evidence>
<dbReference type="Pfam" id="PF02624">
    <property type="entry name" value="YcaO"/>
    <property type="match status" value="1"/>
</dbReference>
<dbReference type="AlphaFoldDB" id="A0A4Q7EMJ5"/>
<accession>A0A4Q7EMJ5</accession>
<reference evidence="2 3" key="1">
    <citation type="submission" date="2018-01" db="EMBL/GenBank/DDBJ databases">
        <title>Co-occurrence of chitin degradation, pigmentation and bioactivity in marine Pseudoalteromonas.</title>
        <authorList>
            <person name="Paulsen S."/>
            <person name="Gram L."/>
            <person name="Machado H."/>
        </authorList>
    </citation>
    <scope>NUCLEOTIDE SEQUENCE [LARGE SCALE GENOMIC DNA]</scope>
    <source>
        <strain evidence="2 3">S1946</strain>
    </source>
</reference>
<dbReference type="Proteomes" id="UP000292345">
    <property type="component" value="Unassembled WGS sequence"/>
</dbReference>
<evidence type="ECO:0000259" key="1">
    <source>
        <dbReference type="PROSITE" id="PS51664"/>
    </source>
</evidence>
<dbReference type="PANTHER" id="PTHR37809:SF1">
    <property type="entry name" value="RIBOSOMAL PROTEIN S12 METHYLTHIOTRANSFERASE ACCESSORY FACTOR YCAO"/>
    <property type="match status" value="1"/>
</dbReference>
<dbReference type="PROSITE" id="PS51664">
    <property type="entry name" value="YCAO"/>
    <property type="match status" value="1"/>
</dbReference>
<dbReference type="Gene3D" id="3.30.40.250">
    <property type="match status" value="1"/>
</dbReference>
<proteinExistence type="predicted"/>
<comment type="caution">
    <text evidence="2">The sequence shown here is derived from an EMBL/GenBank/DDBJ whole genome shotgun (WGS) entry which is preliminary data.</text>
</comment>
<dbReference type="InterPro" id="IPR003776">
    <property type="entry name" value="YcaO-like_dom"/>
</dbReference>
<organism evidence="2 3">
    <name type="scientific">Pseudoalteromonas rubra</name>
    <dbReference type="NCBI Taxonomy" id="43658"/>
    <lineage>
        <taxon>Bacteria</taxon>
        <taxon>Pseudomonadati</taxon>
        <taxon>Pseudomonadota</taxon>
        <taxon>Gammaproteobacteria</taxon>
        <taxon>Alteromonadales</taxon>
        <taxon>Pseudoalteromonadaceae</taxon>
        <taxon>Pseudoalteromonas</taxon>
    </lineage>
</organism>
<sequence length="661" mass="75074">MYYSNYKWKNKAIVYSGENKNSFVIYEEILYQFPAEQFPNLELIGKPNAYELDIDGEIAFMRTLELMKRFSLVEIDEEINDSIPMQDIKTALEKSEVETFNSKDNLYYQALEVGYQKYKSRLIYIFGQVFIAKNNIEFVDALEQLLLSNNPIRNIVNNLNVEKEKPPFIKKSELDAVILSKLIEKSIEEVNRSSKQIIVEISLHDCSSKSHNAEHLTVDPFCLVNEQEPELKLNPIACIFDQDGGSRSKSPSATLNELLPFVSNKLGLVTHIEELSDSHGNPIKIYRTGFYKGPYTSLGRHNSSLVQICLGKGVDPVQSKVSGICEAIERKNAQYCGNEPSTLSLPENLPHRYISFSDLLPYSQTQIESFADPNSQDFNRKQAVVSYDNSPVNWYKAWSLTNSEYVYVPLVCCFANTPFNDVKYGFWHSNGCAAGNNKEEAILQALLELIERDSTSIWWYNKLVRPEFDISRIESSSLALIKQSIGSTHDFWVLDITNDSGIPAMAAIGKNKKDNGFIFGFGCHLKPEMAAQRALTELCQLIPIRDQNGAPFDFNSVEDEDFLYPSKHLASTTAYTDCENMSINDCVSHIVSSLHELNMEVIAFEYTRKFSPVSTVKVFVPGLCHIWPQLGNPRLYQTPVKLGWLEQPLTEQTINQQGLYI</sequence>
<dbReference type="PANTHER" id="PTHR37809">
    <property type="entry name" value="RIBOSOMAL PROTEIN S12 METHYLTHIOTRANSFERASE ACCESSORY FACTOR YCAO"/>
    <property type="match status" value="1"/>
</dbReference>
<dbReference type="Gene3D" id="3.30.160.660">
    <property type="match status" value="1"/>
</dbReference>
<dbReference type="NCBIfam" id="TIGR00702">
    <property type="entry name" value="YcaO-type kinase domain"/>
    <property type="match status" value="1"/>
</dbReference>
<protein>
    <submittedName>
        <fullName evidence="2">Bacteriocin biosynthesis protein</fullName>
    </submittedName>
</protein>
<name>A0A4Q7EMJ5_9GAMM</name>
<gene>
    <name evidence="2" type="ORF">C3B51_00590</name>
</gene>
<dbReference type="EMBL" id="PPUZ01000001">
    <property type="protein sequence ID" value="RZM85470.1"/>
    <property type="molecule type" value="Genomic_DNA"/>
</dbReference>
<dbReference type="Gene3D" id="3.30.1330.230">
    <property type="match status" value="1"/>
</dbReference>
<evidence type="ECO:0000313" key="2">
    <source>
        <dbReference type="EMBL" id="RZM85470.1"/>
    </source>
</evidence>
<feature type="domain" description="YcaO" evidence="1">
    <location>
        <begin position="311"/>
        <end position="661"/>
    </location>
</feature>
<dbReference type="RefSeq" id="WP_130243827.1">
    <property type="nucleotide sequence ID" value="NZ_PPUZ01000001.1"/>
</dbReference>